<feature type="domain" description="5'-Nucleotidase C-terminal" evidence="1">
    <location>
        <begin position="71"/>
        <end position="212"/>
    </location>
</feature>
<keyword evidence="3" id="KW-1185">Reference proteome</keyword>
<name>A0ABT7ZYE5_9FLAO</name>
<dbReference type="PANTHER" id="PTHR11575">
    <property type="entry name" value="5'-NUCLEOTIDASE-RELATED"/>
    <property type="match status" value="1"/>
</dbReference>
<dbReference type="Pfam" id="PF02872">
    <property type="entry name" value="5_nucleotid_C"/>
    <property type="match status" value="1"/>
</dbReference>
<dbReference type="RefSeq" id="WP_290207710.1">
    <property type="nucleotide sequence ID" value="NZ_JASDDK010000008.1"/>
</dbReference>
<sequence>MTIKQIFNLCFFLLIFSCASPKLSKIEGKRIDIDNTLEANASIERFIKPYREHLNKNMDSIISYATETYSKSDGAYNTALGNLLADAIFDEGNPIFNKRTGKNIDLVLFNHGGIRSIISQGNVSIRTAYQVMPFENSTVVVGLKGAQINDMMTYLSKSKRAHPVSRHLQLELNKNGDVNSATIHGLPIDDSKIYYVATNDYLYNGGDGMDFFHPNEGLYVLNYKIRDVLIDNFKKTDTLKPKRDKRFIQLKD</sequence>
<dbReference type="GO" id="GO:0008253">
    <property type="term" value="F:5'-nucleotidase activity"/>
    <property type="evidence" value="ECO:0007669"/>
    <property type="project" value="UniProtKB-EC"/>
</dbReference>
<dbReference type="PANTHER" id="PTHR11575:SF24">
    <property type="entry name" value="5'-NUCLEOTIDASE"/>
    <property type="match status" value="1"/>
</dbReference>
<dbReference type="PRINTS" id="PR01607">
    <property type="entry name" value="APYRASEFAMLY"/>
</dbReference>
<dbReference type="Proteomes" id="UP001231197">
    <property type="component" value="Unassembled WGS sequence"/>
</dbReference>
<proteinExistence type="predicted"/>
<organism evidence="2 3">
    <name type="scientific">Winogradskyella bathintestinalis</name>
    <dbReference type="NCBI Taxonomy" id="3035208"/>
    <lineage>
        <taxon>Bacteria</taxon>
        <taxon>Pseudomonadati</taxon>
        <taxon>Bacteroidota</taxon>
        <taxon>Flavobacteriia</taxon>
        <taxon>Flavobacteriales</taxon>
        <taxon>Flavobacteriaceae</taxon>
        <taxon>Winogradskyella</taxon>
    </lineage>
</organism>
<protein>
    <submittedName>
        <fullName evidence="2">5'-nucleotidase</fullName>
        <ecNumber evidence="2">3.1.3.5</ecNumber>
    </submittedName>
</protein>
<evidence type="ECO:0000259" key="1">
    <source>
        <dbReference type="Pfam" id="PF02872"/>
    </source>
</evidence>
<dbReference type="EMBL" id="JASDDK010000008">
    <property type="protein sequence ID" value="MDN3494016.1"/>
    <property type="molecule type" value="Genomic_DNA"/>
</dbReference>
<dbReference type="Gene3D" id="3.90.780.10">
    <property type="entry name" value="5'-Nucleotidase, C-terminal domain"/>
    <property type="match status" value="1"/>
</dbReference>
<dbReference type="InterPro" id="IPR008334">
    <property type="entry name" value="5'-Nucleotdase_C"/>
</dbReference>
<dbReference type="EC" id="3.1.3.5" evidence="2"/>
<keyword evidence="2" id="KW-0378">Hydrolase</keyword>
<dbReference type="PROSITE" id="PS51257">
    <property type="entry name" value="PROKAR_LIPOPROTEIN"/>
    <property type="match status" value="1"/>
</dbReference>
<dbReference type="InterPro" id="IPR036907">
    <property type="entry name" value="5'-Nucleotdase_C_sf"/>
</dbReference>
<dbReference type="SUPFAM" id="SSF55816">
    <property type="entry name" value="5'-nucleotidase (syn. UDP-sugar hydrolase), C-terminal domain"/>
    <property type="match status" value="1"/>
</dbReference>
<dbReference type="InterPro" id="IPR006179">
    <property type="entry name" value="5_nucleotidase/apyrase"/>
</dbReference>
<gene>
    <name evidence="2" type="ORF">QMA06_14925</name>
</gene>
<comment type="caution">
    <text evidence="2">The sequence shown here is derived from an EMBL/GenBank/DDBJ whole genome shotgun (WGS) entry which is preliminary data.</text>
</comment>
<evidence type="ECO:0000313" key="2">
    <source>
        <dbReference type="EMBL" id="MDN3494016.1"/>
    </source>
</evidence>
<evidence type="ECO:0000313" key="3">
    <source>
        <dbReference type="Proteomes" id="UP001231197"/>
    </source>
</evidence>
<accession>A0ABT7ZYE5</accession>
<reference evidence="2 3" key="1">
    <citation type="journal article" date="2023" name="Int. J. Syst. Evol. Microbiol.">
        <title>Winogradskyella bathintestinalis sp. nov., isolated from the intestine of the deep-sea loosejaw dragonfish, Malacosteus niger.</title>
        <authorList>
            <person name="Uniacke-Lowe S."/>
            <person name="Johnson C.N."/>
            <person name="Stanton C."/>
            <person name="Hill C."/>
            <person name="Ross P."/>
        </authorList>
    </citation>
    <scope>NUCLEOTIDE SEQUENCE [LARGE SCALE GENOMIC DNA]</scope>
    <source>
        <strain evidence="2 3">APC 3343</strain>
    </source>
</reference>